<evidence type="ECO:0000313" key="1">
    <source>
        <dbReference type="EMBL" id="CCD34491.1"/>
    </source>
</evidence>
<dbReference type="Proteomes" id="UP000008177">
    <property type="component" value="Unplaced contigs"/>
</dbReference>
<protein>
    <submittedName>
        <fullName evidence="1">Uncharacterized protein</fullName>
    </submittedName>
</protein>
<dbReference type="EMBL" id="FQ790310">
    <property type="protein sequence ID" value="CCD34491.1"/>
    <property type="molecule type" value="Genomic_DNA"/>
</dbReference>
<accession>G2YBA0</accession>
<dbReference type="AlphaFoldDB" id="G2YBA0"/>
<name>G2YBA0_BOTF4</name>
<proteinExistence type="predicted"/>
<sequence>MARRERAKRLAQGGSLNTLLDQVEAQIICSDGLTNLLRYCVYKENPRIFKNRRMFSSLDPE</sequence>
<reference evidence="2" key="1">
    <citation type="journal article" date="2011" name="PLoS Genet.">
        <title>Genomic analysis of the necrotrophic fungal pathogens Sclerotinia sclerotiorum and Botrytis cinerea.</title>
        <authorList>
            <person name="Amselem J."/>
            <person name="Cuomo C.A."/>
            <person name="van Kan J.A."/>
            <person name="Viaud M."/>
            <person name="Benito E.P."/>
            <person name="Couloux A."/>
            <person name="Coutinho P.M."/>
            <person name="de Vries R.P."/>
            <person name="Dyer P.S."/>
            <person name="Fillinger S."/>
            <person name="Fournier E."/>
            <person name="Gout L."/>
            <person name="Hahn M."/>
            <person name="Kohn L."/>
            <person name="Lapalu N."/>
            <person name="Plummer K.M."/>
            <person name="Pradier J.M."/>
            <person name="Quevillon E."/>
            <person name="Sharon A."/>
            <person name="Simon A."/>
            <person name="ten Have A."/>
            <person name="Tudzynski B."/>
            <person name="Tudzynski P."/>
            <person name="Wincker P."/>
            <person name="Andrew M."/>
            <person name="Anthouard V."/>
            <person name="Beever R.E."/>
            <person name="Beffa R."/>
            <person name="Benoit I."/>
            <person name="Bouzid O."/>
            <person name="Brault B."/>
            <person name="Chen Z."/>
            <person name="Choquer M."/>
            <person name="Collemare J."/>
            <person name="Cotton P."/>
            <person name="Danchin E.G."/>
            <person name="Da Silva C."/>
            <person name="Gautier A."/>
            <person name="Giraud C."/>
            <person name="Giraud T."/>
            <person name="Gonzalez C."/>
            <person name="Grossetete S."/>
            <person name="Guldener U."/>
            <person name="Henrissat B."/>
            <person name="Howlett B.J."/>
            <person name="Kodira C."/>
            <person name="Kretschmer M."/>
            <person name="Lappartient A."/>
            <person name="Leroch M."/>
            <person name="Levis C."/>
            <person name="Mauceli E."/>
            <person name="Neuveglise C."/>
            <person name="Oeser B."/>
            <person name="Pearson M."/>
            <person name="Poulain J."/>
            <person name="Poussereau N."/>
            <person name="Quesneville H."/>
            <person name="Rascle C."/>
            <person name="Schumacher J."/>
            <person name="Segurens B."/>
            <person name="Sexton A."/>
            <person name="Silva E."/>
            <person name="Sirven C."/>
            <person name="Soanes D.M."/>
            <person name="Talbot N.J."/>
            <person name="Templeton M."/>
            <person name="Yandava C."/>
            <person name="Yarden O."/>
            <person name="Zeng Q."/>
            <person name="Rollins J.A."/>
            <person name="Lebrun M.H."/>
            <person name="Dickman M."/>
        </authorList>
    </citation>
    <scope>NUCLEOTIDE SEQUENCE [LARGE SCALE GENOMIC DNA]</scope>
    <source>
        <strain evidence="2">T4</strain>
    </source>
</reference>
<gene>
    <name evidence="1" type="ORF">BofuT4_uP102860.1</name>
</gene>
<organism evidence="1 2">
    <name type="scientific">Botryotinia fuckeliana (strain T4)</name>
    <name type="common">Noble rot fungus</name>
    <name type="synonym">Botrytis cinerea</name>
    <dbReference type="NCBI Taxonomy" id="999810"/>
    <lineage>
        <taxon>Eukaryota</taxon>
        <taxon>Fungi</taxon>
        <taxon>Dikarya</taxon>
        <taxon>Ascomycota</taxon>
        <taxon>Pezizomycotina</taxon>
        <taxon>Leotiomycetes</taxon>
        <taxon>Helotiales</taxon>
        <taxon>Sclerotiniaceae</taxon>
        <taxon>Botrytis</taxon>
    </lineage>
</organism>
<dbReference type="InParanoid" id="G2YBA0"/>
<evidence type="ECO:0000313" key="2">
    <source>
        <dbReference type="Proteomes" id="UP000008177"/>
    </source>
</evidence>
<dbReference type="HOGENOM" id="CLU_2922371_0_0_1"/>